<organism evidence="1">
    <name type="scientific">marine metagenome</name>
    <dbReference type="NCBI Taxonomy" id="408172"/>
    <lineage>
        <taxon>unclassified sequences</taxon>
        <taxon>metagenomes</taxon>
        <taxon>ecological metagenomes</taxon>
    </lineage>
</organism>
<dbReference type="EMBL" id="UINC01196025">
    <property type="protein sequence ID" value="SVE12857.1"/>
    <property type="molecule type" value="Genomic_DNA"/>
</dbReference>
<feature type="non-terminal residue" evidence="1">
    <location>
        <position position="93"/>
    </location>
</feature>
<name>A0A383AYE8_9ZZZZ</name>
<evidence type="ECO:0000313" key="1">
    <source>
        <dbReference type="EMBL" id="SVE12857.1"/>
    </source>
</evidence>
<accession>A0A383AYE8</accession>
<sequence>MSRWIQYFGIITILFNSGCTPVGLVSSVGPTPMSPDDDVTIPGYDLTLVNMETVTVPVSLSKSSIGNPVSYEEFGERYNVLKSSAGFRESGVA</sequence>
<dbReference type="AlphaFoldDB" id="A0A383AYE8"/>
<protein>
    <submittedName>
        <fullName evidence="1">Uncharacterized protein</fullName>
    </submittedName>
</protein>
<gene>
    <name evidence="1" type="ORF">METZ01_LOCUS465711</name>
</gene>
<proteinExistence type="predicted"/>
<reference evidence="1" key="1">
    <citation type="submission" date="2018-05" db="EMBL/GenBank/DDBJ databases">
        <authorList>
            <person name="Lanie J.A."/>
            <person name="Ng W.-L."/>
            <person name="Kazmierczak K.M."/>
            <person name="Andrzejewski T.M."/>
            <person name="Davidsen T.M."/>
            <person name="Wayne K.J."/>
            <person name="Tettelin H."/>
            <person name="Glass J.I."/>
            <person name="Rusch D."/>
            <person name="Podicherti R."/>
            <person name="Tsui H.-C.T."/>
            <person name="Winkler M.E."/>
        </authorList>
    </citation>
    <scope>NUCLEOTIDE SEQUENCE</scope>
</reference>